<dbReference type="GeneID" id="25414729"/>
<keyword evidence="6 14" id="KW-0819">tRNA processing</keyword>
<evidence type="ECO:0000256" key="13">
    <source>
        <dbReference type="ARBA" id="ARBA00047281"/>
    </source>
</evidence>
<feature type="binding site" evidence="16">
    <location>
        <position position="76"/>
    </location>
    <ligand>
        <name>Mg(2+)</name>
        <dbReference type="ChEBI" id="CHEBI:18420"/>
        <label>2</label>
        <note>catalytic</note>
    </ligand>
</feature>
<dbReference type="Proteomes" id="UP000027730">
    <property type="component" value="Unassembled WGS sequence"/>
</dbReference>
<evidence type="ECO:0000256" key="4">
    <source>
        <dbReference type="ARBA" id="ARBA00015443"/>
    </source>
</evidence>
<feature type="compositionally biased region" description="Basic and acidic residues" evidence="17">
    <location>
        <begin position="242"/>
        <end position="251"/>
    </location>
</feature>
<keyword evidence="7 14" id="KW-0548">Nucleotidyltransferase</keyword>
<dbReference type="PIRSF" id="PIRSF028980">
    <property type="entry name" value="tRNAHis_guanylyltransferase"/>
    <property type="match status" value="1"/>
</dbReference>
<gene>
    <name evidence="20" type="ORF">M436DRAFT_70174</name>
</gene>
<dbReference type="GO" id="GO:0005525">
    <property type="term" value="F:GTP binding"/>
    <property type="evidence" value="ECO:0007669"/>
    <property type="project" value="UniProtKB-UniRule"/>
</dbReference>
<comment type="catalytic activity">
    <reaction evidence="13 14">
        <text>a 5'-end ribonucleotide-tRNA(His) + GTP + ATP + H2O = a 5'-end phospho-guanosine-ribonucleotide-tRNA(His) + AMP + 2 diphosphate + H(+)</text>
        <dbReference type="Rhea" id="RHEA:54564"/>
        <dbReference type="Rhea" id="RHEA-COMP:14193"/>
        <dbReference type="Rhea" id="RHEA-COMP:14917"/>
        <dbReference type="ChEBI" id="CHEBI:15377"/>
        <dbReference type="ChEBI" id="CHEBI:15378"/>
        <dbReference type="ChEBI" id="CHEBI:30616"/>
        <dbReference type="ChEBI" id="CHEBI:33019"/>
        <dbReference type="ChEBI" id="CHEBI:37565"/>
        <dbReference type="ChEBI" id="CHEBI:138282"/>
        <dbReference type="ChEBI" id="CHEBI:141847"/>
        <dbReference type="ChEBI" id="CHEBI:456215"/>
        <dbReference type="EC" id="2.7.7.79"/>
    </reaction>
</comment>
<comment type="cofactor">
    <cofactor evidence="16">
        <name>Mg(2+)</name>
        <dbReference type="ChEBI" id="CHEBI:18420"/>
    </cofactor>
    <text evidence="16">Binds 2 magnesium ions per subunit.</text>
</comment>
<evidence type="ECO:0000256" key="1">
    <source>
        <dbReference type="ARBA" id="ARBA00002939"/>
    </source>
</evidence>
<feature type="binding site" evidence="15">
    <location>
        <begin position="75"/>
        <end position="76"/>
    </location>
    <ligand>
        <name>GTP</name>
        <dbReference type="ChEBI" id="CHEBI:37565"/>
    </ligand>
</feature>
<dbReference type="EC" id="2.7.7.79" evidence="3 14"/>
<evidence type="ECO:0000259" key="18">
    <source>
        <dbReference type="Pfam" id="PF04446"/>
    </source>
</evidence>
<dbReference type="InterPro" id="IPR038469">
    <property type="entry name" value="tRNAHis_GuaTrfase_Thg1_sf"/>
</dbReference>
<evidence type="ECO:0000259" key="19">
    <source>
        <dbReference type="Pfam" id="PF14413"/>
    </source>
</evidence>
<evidence type="ECO:0000256" key="3">
    <source>
        <dbReference type="ARBA" id="ARBA00012511"/>
    </source>
</evidence>
<name>A0A074X122_9PEZI</name>
<dbReference type="OrthoDB" id="62560at2759"/>
<dbReference type="GO" id="GO:0008193">
    <property type="term" value="F:tRNA guanylyltransferase activity"/>
    <property type="evidence" value="ECO:0007669"/>
    <property type="project" value="UniProtKB-UniRule"/>
</dbReference>
<keyword evidence="5 14" id="KW-0808">Transferase</keyword>
<evidence type="ECO:0000256" key="16">
    <source>
        <dbReference type="PIRSR" id="PIRSR028980-2"/>
    </source>
</evidence>
<feature type="domain" description="Thg1 C-terminal" evidence="19">
    <location>
        <begin position="140"/>
        <end position="281"/>
    </location>
</feature>
<proteinExistence type="inferred from homology"/>
<dbReference type="PANTHER" id="PTHR12729:SF6">
    <property type="entry name" value="TRNA(HIS) GUANYLYLTRANSFERASE-RELATED"/>
    <property type="match status" value="1"/>
</dbReference>
<evidence type="ECO:0000313" key="20">
    <source>
        <dbReference type="EMBL" id="KEQ75737.1"/>
    </source>
</evidence>
<feature type="binding site" evidence="16">
    <location>
        <position position="76"/>
    </location>
    <ligand>
        <name>Mg(2+)</name>
        <dbReference type="ChEBI" id="CHEBI:18420"/>
        <label>1</label>
        <note>catalytic</note>
    </ligand>
</feature>
<dbReference type="HOGENOM" id="CLU_044271_1_0_1"/>
<evidence type="ECO:0000256" key="7">
    <source>
        <dbReference type="ARBA" id="ARBA00022695"/>
    </source>
</evidence>
<evidence type="ECO:0000313" key="21">
    <source>
        <dbReference type="Proteomes" id="UP000027730"/>
    </source>
</evidence>
<keyword evidence="11 14" id="KW-0342">GTP-binding</keyword>
<evidence type="ECO:0000256" key="14">
    <source>
        <dbReference type="PIRNR" id="PIRNR028980"/>
    </source>
</evidence>
<dbReference type="InterPro" id="IPR025845">
    <property type="entry name" value="Thg1_C_dom"/>
</dbReference>
<feature type="region of interest" description="Disordered" evidence="17">
    <location>
        <begin position="225"/>
        <end position="270"/>
    </location>
</feature>
<keyword evidence="21" id="KW-1185">Reference proteome</keyword>
<comment type="similarity">
    <text evidence="2 14">Belongs to the tRNA(His) guanylyltransferase family.</text>
</comment>
<dbReference type="InterPro" id="IPR007537">
    <property type="entry name" value="tRNAHis_GuaTrfase_Thg1"/>
</dbReference>
<dbReference type="RefSeq" id="XP_013430358.1">
    <property type="nucleotide sequence ID" value="XM_013574904.1"/>
</dbReference>
<evidence type="ECO:0000256" key="8">
    <source>
        <dbReference type="ARBA" id="ARBA00022723"/>
    </source>
</evidence>
<sequence>MANSEFEYVRKFEDWDALAPSNWIVVRIDGRGFSKFSKRQNFSKPNDRRAIDLMNAAAVEVVKQFTDIVVAYGQSDEYSFVLHEDCQLFERRAAKLATSISTAFSVEYCMQWDKYFPGQILERPFPTFDGRCVLYPKKKILRDYLSWRQADCHVNNLYNTTFWNMVKGNPVTDTPAMTPTEAELALKGTFSKDKHEILFQKFKLNYDKEDEIWKKGSVVYRKFEDKQSVKEPTSENQPPQSRNERGTEQGKKKPLSRTQMEKERKRKQKARVVVEHIDIIKDNFWQENPWILE</sequence>
<evidence type="ECO:0000256" key="10">
    <source>
        <dbReference type="ARBA" id="ARBA00022842"/>
    </source>
</evidence>
<dbReference type="GO" id="GO:0000287">
    <property type="term" value="F:magnesium ion binding"/>
    <property type="evidence" value="ECO:0007669"/>
    <property type="project" value="UniProtKB-UniRule"/>
</dbReference>
<dbReference type="Pfam" id="PF04446">
    <property type="entry name" value="Thg1"/>
    <property type="match status" value="1"/>
</dbReference>
<dbReference type="EMBL" id="KL584704">
    <property type="protein sequence ID" value="KEQ75737.1"/>
    <property type="molecule type" value="Genomic_DNA"/>
</dbReference>
<dbReference type="GO" id="GO:0006400">
    <property type="term" value="P:tRNA modification"/>
    <property type="evidence" value="ECO:0007669"/>
    <property type="project" value="UniProtKB-UniRule"/>
</dbReference>
<organism evidence="20 21">
    <name type="scientific">Aureobasidium namibiae CBS 147.97</name>
    <dbReference type="NCBI Taxonomy" id="1043004"/>
    <lineage>
        <taxon>Eukaryota</taxon>
        <taxon>Fungi</taxon>
        <taxon>Dikarya</taxon>
        <taxon>Ascomycota</taxon>
        <taxon>Pezizomycotina</taxon>
        <taxon>Dothideomycetes</taxon>
        <taxon>Dothideomycetidae</taxon>
        <taxon>Dothideales</taxon>
        <taxon>Saccotheciaceae</taxon>
        <taxon>Aureobasidium</taxon>
    </lineage>
</organism>
<accession>A0A074X122</accession>
<feature type="binding site" evidence="16">
    <location>
        <position position="29"/>
    </location>
    <ligand>
        <name>Mg(2+)</name>
        <dbReference type="ChEBI" id="CHEBI:18420"/>
        <label>2</label>
        <note>catalytic</note>
    </ligand>
</feature>
<protein>
    <recommendedName>
        <fullName evidence="4 14">tRNA(His) guanylyltransferase</fullName>
        <ecNumber evidence="3 14">2.7.7.79</ecNumber>
    </recommendedName>
    <alternativeName>
        <fullName evidence="12 14">tRNA-histidine guanylyltransferase</fullName>
    </alternativeName>
</protein>
<evidence type="ECO:0000256" key="15">
    <source>
        <dbReference type="PIRSR" id="PIRSR028980-1"/>
    </source>
</evidence>
<dbReference type="PANTHER" id="PTHR12729">
    <property type="entry name" value="TRNA(HIS) GUANYLYLTRANSFERASE-RELATED"/>
    <property type="match status" value="1"/>
</dbReference>
<comment type="function">
    <text evidence="1 14">Adds a GMP to the 5'-end of tRNA(His) after transcription and RNase P cleavage.</text>
</comment>
<dbReference type="FunFam" id="3.30.70.3000:FF:000001">
    <property type="entry name" value="tRNA(His) guanylyltransferase"/>
    <property type="match status" value="1"/>
</dbReference>
<evidence type="ECO:0000256" key="17">
    <source>
        <dbReference type="SAM" id="MobiDB-lite"/>
    </source>
</evidence>
<dbReference type="Pfam" id="PF14413">
    <property type="entry name" value="Thg1C"/>
    <property type="match status" value="1"/>
</dbReference>
<feature type="domain" description="tRNAHis guanylyltransferase catalytic" evidence="18">
    <location>
        <begin position="6"/>
        <end position="136"/>
    </location>
</feature>
<keyword evidence="8 14" id="KW-0479">Metal-binding</keyword>
<evidence type="ECO:0000256" key="6">
    <source>
        <dbReference type="ARBA" id="ARBA00022694"/>
    </source>
</evidence>
<feature type="binding site" evidence="16">
    <location>
        <position position="29"/>
    </location>
    <ligand>
        <name>Mg(2+)</name>
        <dbReference type="ChEBI" id="CHEBI:18420"/>
        <label>1</label>
        <note>catalytic</note>
    </ligand>
</feature>
<dbReference type="InterPro" id="IPR024956">
    <property type="entry name" value="tRNAHis_GuaTrfase_cat"/>
</dbReference>
<dbReference type="AlphaFoldDB" id="A0A074X122"/>
<keyword evidence="9 14" id="KW-0547">Nucleotide-binding</keyword>
<reference evidence="20 21" key="1">
    <citation type="journal article" date="2014" name="BMC Genomics">
        <title>Genome sequencing of four Aureobasidium pullulans varieties: biotechnological potential, stress tolerance, and description of new species.</title>
        <authorList>
            <person name="Gostin Ar C."/>
            <person name="Ohm R.A."/>
            <person name="Kogej T."/>
            <person name="Sonjak S."/>
            <person name="Turk M."/>
            <person name="Zajc J."/>
            <person name="Zalar P."/>
            <person name="Grube M."/>
            <person name="Sun H."/>
            <person name="Han J."/>
            <person name="Sharma A."/>
            <person name="Chiniquy J."/>
            <person name="Ngan C.Y."/>
            <person name="Lipzen A."/>
            <person name="Barry K."/>
            <person name="Grigoriev I.V."/>
            <person name="Gunde-Cimerman N."/>
        </authorList>
    </citation>
    <scope>NUCLEOTIDE SEQUENCE [LARGE SCALE GENOMIC DNA]</scope>
    <source>
        <strain evidence="20 21">CBS 147.97</strain>
    </source>
</reference>
<evidence type="ECO:0000256" key="9">
    <source>
        <dbReference type="ARBA" id="ARBA00022741"/>
    </source>
</evidence>
<evidence type="ECO:0000256" key="12">
    <source>
        <dbReference type="ARBA" id="ARBA00032480"/>
    </source>
</evidence>
<evidence type="ECO:0000256" key="5">
    <source>
        <dbReference type="ARBA" id="ARBA00022679"/>
    </source>
</evidence>
<feature type="binding site" evidence="16">
    <location>
        <position position="30"/>
    </location>
    <ligand>
        <name>Mg(2+)</name>
        <dbReference type="ChEBI" id="CHEBI:18420"/>
        <label>1</label>
        <note>catalytic</note>
    </ligand>
</feature>
<evidence type="ECO:0000256" key="11">
    <source>
        <dbReference type="ARBA" id="ARBA00023134"/>
    </source>
</evidence>
<dbReference type="STRING" id="1043004.A0A074X122"/>
<keyword evidence="10 14" id="KW-0460">Magnesium</keyword>
<dbReference type="Gene3D" id="3.30.70.3000">
    <property type="match status" value="1"/>
</dbReference>
<evidence type="ECO:0000256" key="2">
    <source>
        <dbReference type="ARBA" id="ARBA00010113"/>
    </source>
</evidence>